<accession>A0ABR2Z8C8</accession>
<evidence type="ECO:0000313" key="1">
    <source>
        <dbReference type="EMBL" id="KAL0057048.1"/>
    </source>
</evidence>
<comment type="caution">
    <text evidence="1">The sequence shown here is derived from an EMBL/GenBank/DDBJ whole genome shotgun (WGS) entry which is preliminary data.</text>
</comment>
<dbReference type="Proteomes" id="UP001437256">
    <property type="component" value="Unassembled WGS sequence"/>
</dbReference>
<evidence type="ECO:0000313" key="2">
    <source>
        <dbReference type="Proteomes" id="UP001437256"/>
    </source>
</evidence>
<proteinExistence type="predicted"/>
<gene>
    <name evidence="1" type="ORF">AAF712_016329</name>
</gene>
<organism evidence="1 2">
    <name type="scientific">Marasmius tenuissimus</name>
    <dbReference type="NCBI Taxonomy" id="585030"/>
    <lineage>
        <taxon>Eukaryota</taxon>
        <taxon>Fungi</taxon>
        <taxon>Dikarya</taxon>
        <taxon>Basidiomycota</taxon>
        <taxon>Agaricomycotina</taxon>
        <taxon>Agaricomycetes</taxon>
        <taxon>Agaricomycetidae</taxon>
        <taxon>Agaricales</taxon>
        <taxon>Marasmiineae</taxon>
        <taxon>Marasmiaceae</taxon>
        <taxon>Marasmius</taxon>
    </lineage>
</organism>
<reference evidence="1 2" key="1">
    <citation type="submission" date="2024-05" db="EMBL/GenBank/DDBJ databases">
        <title>A draft genome resource for the thread blight pathogen Marasmius tenuissimus strain MS-2.</title>
        <authorList>
            <person name="Yulfo-Soto G.E."/>
            <person name="Baruah I.K."/>
            <person name="Amoako-Attah I."/>
            <person name="Bukari Y."/>
            <person name="Meinhardt L.W."/>
            <person name="Bailey B.A."/>
            <person name="Cohen S.P."/>
        </authorList>
    </citation>
    <scope>NUCLEOTIDE SEQUENCE [LARGE SCALE GENOMIC DNA]</scope>
    <source>
        <strain evidence="1 2">MS-2</strain>
    </source>
</reference>
<keyword evidence="2" id="KW-1185">Reference proteome</keyword>
<name>A0ABR2Z8C8_9AGAR</name>
<protein>
    <submittedName>
        <fullName evidence="1">Uncharacterized protein</fullName>
    </submittedName>
</protein>
<sequence length="190" mass="21801">MTVPTADPNTDAQKAYARFIWTLRSAHEGDPIEGWSFLEPLNFNILFSACSIVTQKEGFRSVYKEVLWDRYPLEMVWRMLSFLSAHELLILSLKDGFIFEKVMNPSHDVDIWQPLRQDMRIPPAPAGMLNHDWFTLIAKLSKAETCDRKILCLNRIVGLRDCTQADPGDSDSDSYDNSDDELAFGFYSEV</sequence>
<dbReference type="EMBL" id="JBBXMP010000728">
    <property type="protein sequence ID" value="KAL0057048.1"/>
    <property type="molecule type" value="Genomic_DNA"/>
</dbReference>